<evidence type="ECO:0000313" key="1">
    <source>
        <dbReference type="EMBL" id="RIV82967.1"/>
    </source>
</evidence>
<protein>
    <recommendedName>
        <fullName evidence="3">ArsR family transcriptional regulator</fullName>
    </recommendedName>
</protein>
<organism evidence="1 2">
    <name type="scientific">Aurantiacibacter xanthus</name>
    <dbReference type="NCBI Taxonomy" id="1784712"/>
    <lineage>
        <taxon>Bacteria</taxon>
        <taxon>Pseudomonadati</taxon>
        <taxon>Pseudomonadota</taxon>
        <taxon>Alphaproteobacteria</taxon>
        <taxon>Sphingomonadales</taxon>
        <taxon>Erythrobacteraceae</taxon>
        <taxon>Aurantiacibacter</taxon>
    </lineage>
</organism>
<dbReference type="AlphaFoldDB" id="A0A3A1P1C7"/>
<gene>
    <name evidence="1" type="ORF">D2V17_14285</name>
</gene>
<evidence type="ECO:0000313" key="2">
    <source>
        <dbReference type="Proteomes" id="UP000265366"/>
    </source>
</evidence>
<proteinExistence type="predicted"/>
<reference evidence="1 2" key="1">
    <citation type="submission" date="2018-08" db="EMBL/GenBank/DDBJ databases">
        <title>Erythrobacter zhengii sp.nov., a bacterium isolated from deep-sea sediment.</title>
        <authorList>
            <person name="Fang C."/>
            <person name="Wu Y.-H."/>
            <person name="Sun C."/>
            <person name="Wang H."/>
            <person name="Cheng H."/>
            <person name="Meng F.-X."/>
            <person name="Wang C.-S."/>
            <person name="Xu X.-W."/>
        </authorList>
    </citation>
    <scope>NUCLEOTIDE SEQUENCE [LARGE SCALE GENOMIC DNA]</scope>
    <source>
        <strain evidence="1 2">CCTCC AB 2015396</strain>
    </source>
</reference>
<sequence length="106" mass="11327">MSLSQSLSGVHEQLAADARLFILVELDAQTDGHLNAVSLRSLLRARYGIDRTPEWLATQLNLLADLGAVEVISAGAIPIARILAPGQHHVAQRSILAGVTRPRDAS</sequence>
<dbReference type="EMBL" id="QXFM01000114">
    <property type="protein sequence ID" value="RIV82967.1"/>
    <property type="molecule type" value="Genomic_DNA"/>
</dbReference>
<keyword evidence="2" id="KW-1185">Reference proteome</keyword>
<dbReference type="RefSeq" id="WP_119593478.1">
    <property type="nucleotide sequence ID" value="NZ_QXFM01000114.1"/>
</dbReference>
<name>A0A3A1P1C7_9SPHN</name>
<accession>A0A3A1P1C7</accession>
<evidence type="ECO:0008006" key="3">
    <source>
        <dbReference type="Google" id="ProtNLM"/>
    </source>
</evidence>
<dbReference type="OrthoDB" id="7858662at2"/>
<comment type="caution">
    <text evidence="1">The sequence shown here is derived from an EMBL/GenBank/DDBJ whole genome shotgun (WGS) entry which is preliminary data.</text>
</comment>
<dbReference type="Proteomes" id="UP000265366">
    <property type="component" value="Unassembled WGS sequence"/>
</dbReference>